<feature type="region of interest" description="Disordered" evidence="1">
    <location>
        <begin position="517"/>
        <end position="589"/>
    </location>
</feature>
<feature type="compositionally biased region" description="Polar residues" evidence="1">
    <location>
        <begin position="40"/>
        <end position="54"/>
    </location>
</feature>
<dbReference type="InterPro" id="IPR000008">
    <property type="entry name" value="C2_dom"/>
</dbReference>
<evidence type="ECO:0000313" key="4">
    <source>
        <dbReference type="Proteomes" id="UP000269276"/>
    </source>
</evidence>
<gene>
    <name evidence="3" type="ORF">D0863_03575</name>
</gene>
<reference evidence="3 4" key="1">
    <citation type="journal article" date="2018" name="BMC Genomics">
        <title>Genomic evidence for intraspecific hybridization in a clonal and extremely halotolerant yeast.</title>
        <authorList>
            <person name="Gostincar C."/>
            <person name="Stajich J.E."/>
            <person name="Zupancic J."/>
            <person name="Zalar P."/>
            <person name="Gunde-Cimerman N."/>
        </authorList>
    </citation>
    <scope>NUCLEOTIDE SEQUENCE [LARGE SCALE GENOMIC DNA]</scope>
    <source>
        <strain evidence="3 4">EXF-2682</strain>
    </source>
</reference>
<proteinExistence type="predicted"/>
<evidence type="ECO:0000259" key="2">
    <source>
        <dbReference type="PROSITE" id="PS50004"/>
    </source>
</evidence>
<feature type="compositionally biased region" description="Basic and acidic residues" evidence="1">
    <location>
        <begin position="314"/>
        <end position="324"/>
    </location>
</feature>
<feature type="compositionally biased region" description="Pro residues" evidence="1">
    <location>
        <begin position="281"/>
        <end position="296"/>
    </location>
</feature>
<dbReference type="EMBL" id="QWIP01000087">
    <property type="protein sequence ID" value="RMY73867.1"/>
    <property type="molecule type" value="Genomic_DNA"/>
</dbReference>
<dbReference type="Gene3D" id="2.60.40.150">
    <property type="entry name" value="C2 domain"/>
    <property type="match status" value="1"/>
</dbReference>
<feature type="region of interest" description="Disordered" evidence="1">
    <location>
        <begin position="243"/>
        <end position="484"/>
    </location>
</feature>
<feature type="compositionally biased region" description="Polar residues" evidence="1">
    <location>
        <begin position="430"/>
        <end position="454"/>
    </location>
</feature>
<dbReference type="PROSITE" id="PS50004">
    <property type="entry name" value="C2"/>
    <property type="match status" value="1"/>
</dbReference>
<feature type="compositionally biased region" description="Basic and acidic residues" evidence="1">
    <location>
        <begin position="456"/>
        <end position="469"/>
    </location>
</feature>
<dbReference type="VEuPathDB" id="FungiDB:BTJ68_01643"/>
<feature type="compositionally biased region" description="Low complexity" evidence="1">
    <location>
        <begin position="55"/>
        <end position="77"/>
    </location>
</feature>
<feature type="region of interest" description="Disordered" evidence="1">
    <location>
        <begin position="171"/>
        <end position="231"/>
    </location>
</feature>
<feature type="compositionally biased region" description="Polar residues" evidence="1">
    <location>
        <begin position="709"/>
        <end position="718"/>
    </location>
</feature>
<evidence type="ECO:0000256" key="1">
    <source>
        <dbReference type="SAM" id="MobiDB-lite"/>
    </source>
</evidence>
<feature type="compositionally biased region" description="Basic and acidic residues" evidence="1">
    <location>
        <begin position="688"/>
        <end position="697"/>
    </location>
</feature>
<organism evidence="3 4">
    <name type="scientific">Hortaea werneckii</name>
    <name type="common">Black yeast</name>
    <name type="synonym">Cladosporium werneckii</name>
    <dbReference type="NCBI Taxonomy" id="91943"/>
    <lineage>
        <taxon>Eukaryota</taxon>
        <taxon>Fungi</taxon>
        <taxon>Dikarya</taxon>
        <taxon>Ascomycota</taxon>
        <taxon>Pezizomycotina</taxon>
        <taxon>Dothideomycetes</taxon>
        <taxon>Dothideomycetidae</taxon>
        <taxon>Mycosphaerellales</taxon>
        <taxon>Teratosphaeriaceae</taxon>
        <taxon>Hortaea</taxon>
    </lineage>
</organism>
<dbReference type="Proteomes" id="UP000269276">
    <property type="component" value="Unassembled WGS sequence"/>
</dbReference>
<feature type="region of interest" description="Disordered" evidence="1">
    <location>
        <begin position="1"/>
        <end position="82"/>
    </location>
</feature>
<accession>A0A3M7EBY6</accession>
<dbReference type="VEuPathDB" id="FungiDB:BTJ68_10559"/>
<protein>
    <recommendedName>
        <fullName evidence="2">C2 domain-containing protein</fullName>
    </recommendedName>
</protein>
<dbReference type="OrthoDB" id="63267at2759"/>
<feature type="compositionally biased region" description="Acidic residues" evidence="1">
    <location>
        <begin position="523"/>
        <end position="538"/>
    </location>
</feature>
<dbReference type="SUPFAM" id="SSF49562">
    <property type="entry name" value="C2 domain (Calcium/lipid-binding domain, CaLB)"/>
    <property type="match status" value="1"/>
</dbReference>
<feature type="compositionally biased region" description="Low complexity" evidence="1">
    <location>
        <begin position="399"/>
        <end position="419"/>
    </location>
</feature>
<dbReference type="SMART" id="SM00239">
    <property type="entry name" value="C2"/>
    <property type="match status" value="1"/>
</dbReference>
<name>A0A3M7EBY6_HORWE</name>
<feature type="region of interest" description="Disordered" evidence="1">
    <location>
        <begin position="672"/>
        <end position="726"/>
    </location>
</feature>
<dbReference type="InterPro" id="IPR035892">
    <property type="entry name" value="C2_domain_sf"/>
</dbReference>
<sequence length="726" mass="77224">MGKADGDRKRRLSPTRRDQHLQQQQSHPKLPPHRRPGHLSTKSSGAVPTISTLNAAPTATATATATPPRSPTKPSRPVSRSWLGRSASTLISPTMAAPTADGHLAGQQSAAADLLRQSLLHGNASATLVAVSGLLDFLSIATGARTAADKRELIPVEAAKVYGRHAVVVSRGSEEGPGEPADGPLIPTMAATDAENSNSKVPHDEEHDIASGASTPPPGTATPRPDFADKRLPGIVSSFFQVRSDSLSRKRSKSSAQPSPAPPSAPSASEDRSKEQEAVDGPPPQMAGGAPPPTAPSSPLGDTPESMESPPLLPHEKPHAEHLGHSIYPTPPLSSSSSLLNMSDELRSAGGNASVPVSRKASLERKKTASLSSSLRRHTLSNAISKPPVSAHISNPANDASPSDAFASTSAAATANPSSPHHTEDKQEKQALTQGAERSQNTPPQTPRSGSYVSRQGEDGRHVPRENKTSRSSSANHPAIATVGAQKGQLEITVEEGRGLRPSVEPYVVCIFQQNEDVSGGPQEDDEMDTAVDNESVPEESLARGVAMKRMGSGSGQPMAIPGMGRRQTSQTNIADLRRSSTKPEVETTDPCWRHTATFDVVGENNEVDVTVYDRKNGEAFLGHVRLPINLDDYEHQHEDWYKLSSRKHDTVTNQFKGFTFVDESTLEQQFEGRDVGGAENTVPGKTSGEKRGDRMSGIEQQQQQQGQPTSADPNTEFNHGMLEDI</sequence>
<feature type="domain" description="C2" evidence="2">
    <location>
        <begin position="465"/>
        <end position="642"/>
    </location>
</feature>
<comment type="caution">
    <text evidence="3">The sequence shown here is derived from an EMBL/GenBank/DDBJ whole genome shotgun (WGS) entry which is preliminary data.</text>
</comment>
<evidence type="ECO:0000313" key="3">
    <source>
        <dbReference type="EMBL" id="RMY73867.1"/>
    </source>
</evidence>
<dbReference type="AlphaFoldDB" id="A0A3M7EBY6"/>
<feature type="compositionally biased region" description="Basic and acidic residues" evidence="1">
    <location>
        <begin position="576"/>
        <end position="586"/>
    </location>
</feature>
<dbReference type="Pfam" id="PF00168">
    <property type="entry name" value="C2"/>
    <property type="match status" value="1"/>
</dbReference>